<evidence type="ECO:0000313" key="5">
    <source>
        <dbReference type="EMBL" id="KAF4676842.1"/>
    </source>
</evidence>
<proteinExistence type="inferred from homology"/>
<evidence type="ECO:0000256" key="1">
    <source>
        <dbReference type="ARBA" id="ARBA00008455"/>
    </source>
</evidence>
<dbReference type="Gene3D" id="3.90.70.10">
    <property type="entry name" value="Cysteine proteinases"/>
    <property type="match status" value="2"/>
</dbReference>
<evidence type="ECO:0000256" key="3">
    <source>
        <dbReference type="SAM" id="SignalP"/>
    </source>
</evidence>
<dbReference type="PANTHER" id="PTHR12411">
    <property type="entry name" value="CYSTEINE PROTEASE FAMILY C1-RELATED"/>
    <property type="match status" value="1"/>
</dbReference>
<dbReference type="Pfam" id="PF00112">
    <property type="entry name" value="Peptidase_C1"/>
    <property type="match status" value="2"/>
</dbReference>
<dbReference type="SUPFAM" id="SSF54001">
    <property type="entry name" value="Cysteine proteinases"/>
    <property type="match status" value="2"/>
</dbReference>
<dbReference type="EMBL" id="JAAPAO010000027">
    <property type="protein sequence ID" value="KAF4676842.1"/>
    <property type="molecule type" value="Genomic_DNA"/>
</dbReference>
<evidence type="ECO:0000313" key="6">
    <source>
        <dbReference type="Proteomes" id="UP000591131"/>
    </source>
</evidence>
<organism evidence="5 6">
    <name type="scientific">Perkinsus chesapeaki</name>
    <name type="common">Clam parasite</name>
    <name type="synonym">Perkinsus andrewsi</name>
    <dbReference type="NCBI Taxonomy" id="330153"/>
    <lineage>
        <taxon>Eukaryota</taxon>
        <taxon>Sar</taxon>
        <taxon>Alveolata</taxon>
        <taxon>Perkinsozoa</taxon>
        <taxon>Perkinsea</taxon>
        <taxon>Perkinsida</taxon>
        <taxon>Perkinsidae</taxon>
        <taxon>Perkinsus</taxon>
    </lineage>
</organism>
<dbReference type="PROSITE" id="PS00640">
    <property type="entry name" value="THIOL_PROTEASE_ASN"/>
    <property type="match status" value="1"/>
</dbReference>
<feature type="domain" description="Peptidase C1A papain C-terminal" evidence="4">
    <location>
        <begin position="471"/>
        <end position="707"/>
    </location>
</feature>
<evidence type="ECO:0000259" key="4">
    <source>
        <dbReference type="SMART" id="SM00645"/>
    </source>
</evidence>
<dbReference type="SMART" id="SM00645">
    <property type="entry name" value="Pept_C1"/>
    <property type="match status" value="2"/>
</dbReference>
<dbReference type="InterPro" id="IPR038765">
    <property type="entry name" value="Papain-like_cys_pep_sf"/>
</dbReference>
<dbReference type="GO" id="GO:0006508">
    <property type="term" value="P:proteolysis"/>
    <property type="evidence" value="ECO:0007669"/>
    <property type="project" value="InterPro"/>
</dbReference>
<dbReference type="OrthoDB" id="190265at2759"/>
<dbReference type="AlphaFoldDB" id="A0A7J6MYY4"/>
<dbReference type="PRINTS" id="PR00705">
    <property type="entry name" value="PAPAIN"/>
</dbReference>
<comment type="caution">
    <text evidence="5">The sequence shown here is derived from an EMBL/GenBank/DDBJ whole genome shotgun (WGS) entry which is preliminary data.</text>
</comment>
<accession>A0A7J6MYY4</accession>
<evidence type="ECO:0000256" key="2">
    <source>
        <dbReference type="ARBA" id="ARBA00023145"/>
    </source>
</evidence>
<feature type="domain" description="Peptidase C1A papain C-terminal" evidence="4">
    <location>
        <begin position="46"/>
        <end position="288"/>
    </location>
</feature>
<dbReference type="InterPro" id="IPR025661">
    <property type="entry name" value="Pept_asp_AS"/>
</dbReference>
<protein>
    <recommendedName>
        <fullName evidence="4">Peptidase C1A papain C-terminal domain-containing protein</fullName>
    </recommendedName>
</protein>
<keyword evidence="6" id="KW-1185">Reference proteome</keyword>
<sequence>MKIVSITSVLFQLTEAARFIAPCALKPRNATEEVYTALPRFSAEELPSSWDWRDINGENMVTTDRSYSNPRACSGCWAFAAVHALSDRIKIQRKAAFPEVNLSPQPLLTCGYEIGNGCRGGGVIDAMRYIKEKGITDETCSPFTGKGHDTGDVCLGSTLCSTCSANGACEIPKKYDTFHVEEFGTVSGEQAIRSEIKARGPVVCHMHVDEAFRSNYRADSVWDFSDTDNAAEPNHAAEVAGWGVDADGSQFWIARFAFGSNWGDHGWAKLRRSANGHVEKAGCVWATVNSDAWKDWTLYPSVKYTAPMTPAVSKSIGDVVPESGYLTLRGSDGKMHEYAINELPKGNKPRRGHAMGGDKAATPEAPLAQHCEQATVDSPDPQFLVERPFIVDNSERKYDKPSNRAGGYKATPKPTNICSTYSMVCSQDPTCQCETGYYKVLDSRAIDNSTCYLCVPKVAGVQVSNEANEDLPKSWDWRDVNGNNYLSFTRNQHNPSYCGGCWAFASTSAFADRLTIKSDRRWPNKAISPQQVINCRGGGDCYGGDKYGVYDFFYTYGAVHDTCRGYTATNFDDFLGWCPAEARCMECTDGPEGCKATANYRTWRIKDFARLETADQIKREIWKRGPVGCGVDATQQMDDYEGGVFYQDKADAEINHEVSLVGWGLDPESKDEYWIMRNSWGSFWGEHGYMRIKFGTLLIDTACSWGEPEDKFDGEVIPNVPLQVGNTDSLVVANYVEMDPTGNAVDLHPASESAEDTVEITV</sequence>
<keyword evidence="3" id="KW-0732">Signal</keyword>
<dbReference type="GO" id="GO:0008234">
    <property type="term" value="F:cysteine-type peptidase activity"/>
    <property type="evidence" value="ECO:0007669"/>
    <property type="project" value="InterPro"/>
</dbReference>
<dbReference type="Proteomes" id="UP000591131">
    <property type="component" value="Unassembled WGS sequence"/>
</dbReference>
<dbReference type="InterPro" id="IPR000668">
    <property type="entry name" value="Peptidase_C1A_C"/>
</dbReference>
<feature type="chain" id="PRO_5029471958" description="Peptidase C1A papain C-terminal domain-containing protein" evidence="3">
    <location>
        <begin position="17"/>
        <end position="762"/>
    </location>
</feature>
<name>A0A7J6MYY4_PERCH</name>
<feature type="signal peptide" evidence="3">
    <location>
        <begin position="1"/>
        <end position="16"/>
    </location>
</feature>
<reference evidence="5 6" key="1">
    <citation type="submission" date="2020-04" db="EMBL/GenBank/DDBJ databases">
        <title>Perkinsus chesapeaki whole genome sequence.</title>
        <authorList>
            <person name="Bogema D.R."/>
        </authorList>
    </citation>
    <scope>NUCLEOTIDE SEQUENCE [LARGE SCALE GENOMIC DNA]</scope>
    <source>
        <strain evidence="5">ATCC PRA-425</strain>
    </source>
</reference>
<gene>
    <name evidence="5" type="ORF">FOL47_004776</name>
</gene>
<dbReference type="InterPro" id="IPR013128">
    <property type="entry name" value="Peptidase_C1A"/>
</dbReference>
<keyword evidence="2" id="KW-0865">Zymogen</keyword>
<comment type="similarity">
    <text evidence="1">Belongs to the peptidase C1 family.</text>
</comment>